<dbReference type="GO" id="GO:0005524">
    <property type="term" value="F:ATP binding"/>
    <property type="evidence" value="ECO:0007669"/>
    <property type="project" value="UniProtKB-UniRule"/>
</dbReference>
<keyword evidence="2 8" id="KW-0963">Cytoplasm</keyword>
<dbReference type="InterPro" id="IPR011063">
    <property type="entry name" value="TilS/TtcA_N"/>
</dbReference>
<dbReference type="Pfam" id="PF09179">
    <property type="entry name" value="TilS"/>
    <property type="match status" value="1"/>
</dbReference>
<evidence type="ECO:0000256" key="3">
    <source>
        <dbReference type="ARBA" id="ARBA00022598"/>
    </source>
</evidence>
<evidence type="ECO:0000313" key="11">
    <source>
        <dbReference type="Proteomes" id="UP000069162"/>
    </source>
</evidence>
<proteinExistence type="inferred from homology"/>
<dbReference type="SUPFAM" id="SSF52402">
    <property type="entry name" value="Adenine nucleotide alpha hydrolases-like"/>
    <property type="match status" value="1"/>
</dbReference>
<dbReference type="HAMAP" id="MF_01161">
    <property type="entry name" value="tRNA_Ile_lys_synt"/>
    <property type="match status" value="1"/>
</dbReference>
<dbReference type="GO" id="GO:0005737">
    <property type="term" value="C:cytoplasm"/>
    <property type="evidence" value="ECO:0007669"/>
    <property type="project" value="UniProtKB-SubCell"/>
</dbReference>
<dbReference type="NCBIfam" id="TIGR02432">
    <property type="entry name" value="lysidine_TilS_N"/>
    <property type="match status" value="1"/>
</dbReference>
<evidence type="ECO:0000256" key="6">
    <source>
        <dbReference type="ARBA" id="ARBA00022840"/>
    </source>
</evidence>
<dbReference type="InterPro" id="IPR012094">
    <property type="entry name" value="tRNA_Ile_lys_synt"/>
</dbReference>
<reference evidence="11" key="1">
    <citation type="submission" date="2015-10" db="EMBL/GenBank/DDBJ databases">
        <title>Complete Genome Sequencing of Klebsiella sp. strain G5.</title>
        <authorList>
            <person name="Chan K.-G."/>
            <person name="Chen J.-W."/>
        </authorList>
    </citation>
    <scope>NUCLEOTIDE SEQUENCE [LARGE SCALE GENOMIC DNA]</scope>
    <source>
        <strain evidence="11">G5</strain>
    </source>
</reference>
<dbReference type="OrthoDB" id="9807403at2"/>
<dbReference type="GO" id="GO:0032267">
    <property type="term" value="F:tRNA(Ile)-lysidine synthase activity"/>
    <property type="evidence" value="ECO:0007669"/>
    <property type="project" value="UniProtKB-EC"/>
</dbReference>
<feature type="binding site" evidence="8">
    <location>
        <begin position="23"/>
        <end position="28"/>
    </location>
    <ligand>
        <name>ATP</name>
        <dbReference type="ChEBI" id="CHEBI:30616"/>
    </ligand>
</feature>
<dbReference type="InterPro" id="IPR012795">
    <property type="entry name" value="tRNA_Ile_lys_synt_N"/>
</dbReference>
<evidence type="ECO:0000256" key="7">
    <source>
        <dbReference type="ARBA" id="ARBA00048539"/>
    </source>
</evidence>
<keyword evidence="5 8" id="KW-0547">Nucleotide-binding</keyword>
<dbReference type="Pfam" id="PF01171">
    <property type="entry name" value="ATP_bind_3"/>
    <property type="match status" value="1"/>
</dbReference>
<evidence type="ECO:0000259" key="9">
    <source>
        <dbReference type="SMART" id="SM00977"/>
    </source>
</evidence>
<comment type="similarity">
    <text evidence="8">Belongs to the tRNA(Ile)-lysidine synthase family.</text>
</comment>
<keyword evidence="4 8" id="KW-0819">tRNA processing</keyword>
<dbReference type="Proteomes" id="UP000069162">
    <property type="component" value="Chromosome"/>
</dbReference>
<keyword evidence="6 8" id="KW-0067">ATP-binding</keyword>
<dbReference type="Gene3D" id="3.40.50.620">
    <property type="entry name" value="HUPs"/>
    <property type="match status" value="1"/>
</dbReference>
<dbReference type="FunFam" id="3.40.50.620:FF:000173">
    <property type="entry name" value="tRNA(Ile)-lysidine synthase"/>
    <property type="match status" value="1"/>
</dbReference>
<dbReference type="InterPro" id="IPR012796">
    <property type="entry name" value="Lysidine-tRNA-synth_C"/>
</dbReference>
<evidence type="ECO:0000256" key="8">
    <source>
        <dbReference type="HAMAP-Rule" id="MF_01161"/>
    </source>
</evidence>
<dbReference type="Gene3D" id="1.20.59.20">
    <property type="match status" value="1"/>
</dbReference>
<organism evidence="10 11">
    <name type="scientific">[Enterobacter] lignolyticus</name>
    <dbReference type="NCBI Taxonomy" id="1334193"/>
    <lineage>
        <taxon>Bacteria</taxon>
        <taxon>Pseudomonadati</taxon>
        <taxon>Pseudomonadota</taxon>
        <taxon>Gammaproteobacteria</taxon>
        <taxon>Enterobacterales</taxon>
        <taxon>Enterobacteriaceae</taxon>
        <taxon>Pluralibacter</taxon>
    </lineage>
</organism>
<dbReference type="EMBL" id="CP012871">
    <property type="protein sequence ID" value="ALR75538.1"/>
    <property type="molecule type" value="Genomic_DNA"/>
</dbReference>
<gene>
    <name evidence="8 10" type="primary">tilS</name>
    <name evidence="10" type="ORF">AO703_04195</name>
</gene>
<dbReference type="GO" id="GO:0006400">
    <property type="term" value="P:tRNA modification"/>
    <property type="evidence" value="ECO:0007669"/>
    <property type="project" value="UniProtKB-UniRule"/>
</dbReference>
<dbReference type="KEGG" id="kle:AO703_04195"/>
<dbReference type="InterPro" id="IPR014729">
    <property type="entry name" value="Rossmann-like_a/b/a_fold"/>
</dbReference>
<comment type="catalytic activity">
    <reaction evidence="7 8">
        <text>cytidine(34) in tRNA(Ile2) + L-lysine + ATP = lysidine(34) in tRNA(Ile2) + AMP + diphosphate + H(+)</text>
        <dbReference type="Rhea" id="RHEA:43744"/>
        <dbReference type="Rhea" id="RHEA-COMP:10625"/>
        <dbReference type="Rhea" id="RHEA-COMP:10670"/>
        <dbReference type="ChEBI" id="CHEBI:15378"/>
        <dbReference type="ChEBI" id="CHEBI:30616"/>
        <dbReference type="ChEBI" id="CHEBI:32551"/>
        <dbReference type="ChEBI" id="CHEBI:33019"/>
        <dbReference type="ChEBI" id="CHEBI:82748"/>
        <dbReference type="ChEBI" id="CHEBI:83665"/>
        <dbReference type="ChEBI" id="CHEBI:456215"/>
        <dbReference type="EC" id="6.3.4.19"/>
    </reaction>
</comment>
<accession>A0A806X2X8</accession>
<dbReference type="Pfam" id="PF11734">
    <property type="entry name" value="TilS_C"/>
    <property type="match status" value="1"/>
</dbReference>
<dbReference type="NCBIfam" id="TIGR02433">
    <property type="entry name" value="lysidine_TilS_C"/>
    <property type="match status" value="1"/>
</dbReference>
<comment type="domain">
    <text evidence="8">The N-terminal region contains the highly conserved SGGXDS motif, predicted to be a P-loop motif involved in ATP binding.</text>
</comment>
<dbReference type="EC" id="6.3.4.19" evidence="8"/>
<evidence type="ECO:0000256" key="5">
    <source>
        <dbReference type="ARBA" id="ARBA00022741"/>
    </source>
</evidence>
<evidence type="ECO:0000313" key="10">
    <source>
        <dbReference type="EMBL" id="ALR75538.1"/>
    </source>
</evidence>
<sequence>MSVILLPAVRRLQPYRQILVAFSGGLDSTVLLHQLVCWRQSAPDIQLRAIHVHHGLSPNADAWVRHCQQLCAQWQVPLEVARVTLADDGLGIEAHARQARYEAFRGALQPGEVLATAQHLDDQSETLLLALKRGSGPAGLSAMPGVAPFAGTRLVRPLLEMSRESLMQWAIQHQLRWIEDESNQDDAYERNFLRLRVLPLLKARWPHFAEASARSAALCAEQEQLLDELLADDLARLTGAEGQLAIMPMAQMSEPRRAALLRRWLAQRGALMPSRDMTARIWQEVALAREDASPVLRLGAFEVRRYQQQLWWIKTLPVPTQTPLRWDDISLPLRLAEGHGALQLVPGQTLRHPRPDEAITIRYTAPGLLHIVGRHGGRKLKKIWQEMGVAPWLRDTTPLLFFGETPIAAAGRFVTREGQCGEGEPGLTLLWHKNGQ</sequence>
<feature type="domain" description="Lysidine-tRNA(Ile) synthetase C-terminal" evidence="9">
    <location>
        <begin position="359"/>
        <end position="431"/>
    </location>
</feature>
<keyword evidence="3 8" id="KW-0436">Ligase</keyword>
<dbReference type="SUPFAM" id="SSF82829">
    <property type="entry name" value="MesJ substrate recognition domain-like"/>
    <property type="match status" value="1"/>
</dbReference>
<dbReference type="PANTHER" id="PTHR43033:SF1">
    <property type="entry name" value="TRNA(ILE)-LYSIDINE SYNTHASE-RELATED"/>
    <property type="match status" value="1"/>
</dbReference>
<comment type="subcellular location">
    <subcellularLocation>
        <location evidence="1 8">Cytoplasm</location>
    </subcellularLocation>
</comment>
<evidence type="ECO:0000256" key="1">
    <source>
        <dbReference type="ARBA" id="ARBA00004496"/>
    </source>
</evidence>
<dbReference type="SMART" id="SM00977">
    <property type="entry name" value="TilS_C"/>
    <property type="match status" value="1"/>
</dbReference>
<dbReference type="InterPro" id="IPR015262">
    <property type="entry name" value="tRNA_Ile_lys_synt_subst-bd"/>
</dbReference>
<dbReference type="NCBIfam" id="NF007942">
    <property type="entry name" value="PRK10660.1"/>
    <property type="match status" value="1"/>
</dbReference>
<protein>
    <recommendedName>
        <fullName evidence="8">tRNA(Ile)-lysidine synthase</fullName>
        <ecNumber evidence="8">6.3.4.19</ecNumber>
    </recommendedName>
    <alternativeName>
        <fullName evidence="8">tRNA(Ile)-2-lysyl-cytidine synthase</fullName>
    </alternativeName>
    <alternativeName>
        <fullName evidence="8">tRNA(Ile)-lysidine synthetase</fullName>
    </alternativeName>
</protein>
<dbReference type="CDD" id="cd01992">
    <property type="entry name" value="TilS_N"/>
    <property type="match status" value="1"/>
</dbReference>
<evidence type="ECO:0000256" key="4">
    <source>
        <dbReference type="ARBA" id="ARBA00022694"/>
    </source>
</evidence>
<dbReference type="SUPFAM" id="SSF56037">
    <property type="entry name" value="PheT/TilS domain"/>
    <property type="match status" value="1"/>
</dbReference>
<comment type="function">
    <text evidence="8">Ligates lysine onto the cytidine present at position 34 of the AUA codon-specific tRNA(Ile) that contains the anticodon CAU, in an ATP-dependent manner. Cytidine is converted to lysidine, thus changing the amino acid specificity of the tRNA from methionine to isoleucine.</text>
</comment>
<dbReference type="AlphaFoldDB" id="A0A806X2X8"/>
<name>A0A806X2X8_9ENTR</name>
<dbReference type="PANTHER" id="PTHR43033">
    <property type="entry name" value="TRNA(ILE)-LYSIDINE SYNTHASE-RELATED"/>
    <property type="match status" value="1"/>
</dbReference>
<evidence type="ECO:0000256" key="2">
    <source>
        <dbReference type="ARBA" id="ARBA00022490"/>
    </source>
</evidence>